<accession>A0ABU9L2X4</accession>
<proteinExistence type="predicted"/>
<dbReference type="Pfam" id="PF14595">
    <property type="entry name" value="Thioredoxin_9"/>
    <property type="match status" value="1"/>
</dbReference>
<dbReference type="Proteomes" id="UP001474120">
    <property type="component" value="Unassembled WGS sequence"/>
</dbReference>
<gene>
    <name evidence="1" type="ORF">AABB81_07445</name>
</gene>
<dbReference type="RefSeq" id="WP_342159614.1">
    <property type="nucleotide sequence ID" value="NZ_JBCDNA010000001.1"/>
</dbReference>
<evidence type="ECO:0000313" key="2">
    <source>
        <dbReference type="Proteomes" id="UP001474120"/>
    </source>
</evidence>
<comment type="caution">
    <text evidence="1">The sequence shown here is derived from an EMBL/GenBank/DDBJ whole genome shotgun (WGS) entry which is preliminary data.</text>
</comment>
<evidence type="ECO:0000313" key="1">
    <source>
        <dbReference type="EMBL" id="MEL4455726.1"/>
    </source>
</evidence>
<dbReference type="EMBL" id="JBCDNA010000001">
    <property type="protein sequence ID" value="MEL4455726.1"/>
    <property type="molecule type" value="Genomic_DNA"/>
</dbReference>
<dbReference type="Gene3D" id="3.40.30.10">
    <property type="entry name" value="Glutaredoxin"/>
    <property type="match status" value="1"/>
</dbReference>
<dbReference type="SUPFAM" id="SSF52833">
    <property type="entry name" value="Thioredoxin-like"/>
    <property type="match status" value="1"/>
</dbReference>
<sequence length="201" mass="23230">MKEIIENSLKSAQSYTDYKEMVLHLLEEGKSTGMVQNNDLFHYTKLNNQRMKRLDKQTKLHEETLTKTQKINREFTWLVLTESWCGDAAQTLPVINKFAEANKKIDLKVVLRDENEELMNKFLTNGSKSIPKLIVVDNASLEVVGSWGPRSAEASKLVTEYKEKHGKIDAQLKTDLQNWYNDDKGTHIEMEMLELIDELIV</sequence>
<protein>
    <submittedName>
        <fullName evidence="1">Thioredoxin family protein</fullName>
    </submittedName>
</protein>
<keyword evidence="2" id="KW-1185">Reference proteome</keyword>
<dbReference type="InterPro" id="IPR036249">
    <property type="entry name" value="Thioredoxin-like_sf"/>
</dbReference>
<organism evidence="1 2">
    <name type="scientific">Lutimonas vermicola</name>
    <dbReference type="NCBI Taxonomy" id="414288"/>
    <lineage>
        <taxon>Bacteria</taxon>
        <taxon>Pseudomonadati</taxon>
        <taxon>Bacteroidota</taxon>
        <taxon>Flavobacteriia</taxon>
        <taxon>Flavobacteriales</taxon>
        <taxon>Flavobacteriaceae</taxon>
        <taxon>Lutimonas</taxon>
    </lineage>
</organism>
<name>A0ABU9L2X4_9FLAO</name>
<reference evidence="1 2" key="1">
    <citation type="submission" date="2024-04" db="EMBL/GenBank/DDBJ databases">
        <title>whole genome sequencing of Lutimonas vermicola strain IMCC1616.</title>
        <authorList>
            <person name="Bae S.S."/>
        </authorList>
    </citation>
    <scope>NUCLEOTIDE SEQUENCE [LARGE SCALE GENOMIC DNA]</scope>
    <source>
        <strain evidence="1 2">IMCC1616</strain>
    </source>
</reference>